<reference evidence="1" key="1">
    <citation type="submission" date="2023-09" db="EMBL/GenBank/DDBJ databases">
        <title>Vallitalea sediminicola and Vallitalea maricola sp. nov., anaerobic bacteria isolated from marine sediment.</title>
        <authorList>
            <person name="Hirano S."/>
            <person name="Maeda A."/>
            <person name="Terahara T."/>
            <person name="Mori K."/>
            <person name="Hamada M."/>
            <person name="Matsumoto R."/>
            <person name="Kobayashi T."/>
        </authorList>
    </citation>
    <scope>NUCLEOTIDE SEQUENCE</scope>
    <source>
        <strain evidence="1">AN17-2</strain>
    </source>
</reference>
<comment type="caution">
    <text evidence="1">The sequence shown here is derived from an EMBL/GenBank/DDBJ whole genome shotgun (WGS) entry which is preliminary data.</text>
</comment>
<proteinExistence type="predicted"/>
<evidence type="ECO:0000313" key="1">
    <source>
        <dbReference type="EMBL" id="GMQ63897.1"/>
    </source>
</evidence>
<organism evidence="1 2">
    <name type="scientific">Vallitalea maricola</name>
    <dbReference type="NCBI Taxonomy" id="3074433"/>
    <lineage>
        <taxon>Bacteria</taxon>
        <taxon>Bacillati</taxon>
        <taxon>Bacillota</taxon>
        <taxon>Clostridia</taxon>
        <taxon>Lachnospirales</taxon>
        <taxon>Vallitaleaceae</taxon>
        <taxon>Vallitalea</taxon>
    </lineage>
</organism>
<protein>
    <submittedName>
        <fullName evidence="1">Uncharacterized protein</fullName>
    </submittedName>
</protein>
<dbReference type="Proteomes" id="UP001374599">
    <property type="component" value="Unassembled WGS sequence"/>
</dbReference>
<evidence type="ECO:0000313" key="2">
    <source>
        <dbReference type="Proteomes" id="UP001374599"/>
    </source>
</evidence>
<sequence>MLVMKKDGYLNTDKKRIINSTNTKAALDIFRLLRFLGNNSNNL</sequence>
<dbReference type="EMBL" id="BTPU01000055">
    <property type="protein sequence ID" value="GMQ63897.1"/>
    <property type="molecule type" value="Genomic_DNA"/>
</dbReference>
<name>A0ACB5ULP2_9FIRM</name>
<gene>
    <name evidence="1" type="ORF">AN2V17_31330</name>
</gene>
<keyword evidence="2" id="KW-1185">Reference proteome</keyword>
<accession>A0ACB5ULP2</accession>